<keyword evidence="1" id="KW-1133">Transmembrane helix</keyword>
<reference evidence="2 3" key="1">
    <citation type="submission" date="2017-04" db="EMBL/GenBank/DDBJ databases">
        <authorList>
            <person name="Afonso C.L."/>
            <person name="Miller P.J."/>
            <person name="Scott M.A."/>
            <person name="Spackman E."/>
            <person name="Goraichik I."/>
            <person name="Dimitrov K.M."/>
            <person name="Suarez D.L."/>
            <person name="Swayne D.E."/>
        </authorList>
    </citation>
    <scope>NUCLEOTIDE SEQUENCE [LARGE SCALE GENOMIC DNA]</scope>
    <source>
        <strain evidence="2 3">DSM 11270</strain>
    </source>
</reference>
<accession>A0A1W1VCY7</accession>
<dbReference type="Proteomes" id="UP000192731">
    <property type="component" value="Unassembled WGS sequence"/>
</dbReference>
<gene>
    <name evidence="2" type="ORF">SAMN00017405_2274</name>
</gene>
<sequence>MRNENTKNKTNPFVTPLITIAIIANLLSFVLI</sequence>
<name>A0A1W1VCY7_DESTI</name>
<evidence type="ECO:0000313" key="2">
    <source>
        <dbReference type="EMBL" id="SMB91307.1"/>
    </source>
</evidence>
<organism evidence="2 3">
    <name type="scientific">Desulfonispora thiosulfatigenes DSM 11270</name>
    <dbReference type="NCBI Taxonomy" id="656914"/>
    <lineage>
        <taxon>Bacteria</taxon>
        <taxon>Bacillati</taxon>
        <taxon>Bacillota</taxon>
        <taxon>Clostridia</taxon>
        <taxon>Eubacteriales</taxon>
        <taxon>Peptococcaceae</taxon>
        <taxon>Desulfonispora</taxon>
    </lineage>
</organism>
<feature type="transmembrane region" description="Helical" evidence="1">
    <location>
        <begin position="12"/>
        <end position="31"/>
    </location>
</feature>
<keyword evidence="1" id="KW-0472">Membrane</keyword>
<protein>
    <submittedName>
        <fullName evidence="2">Uncharacterized protein</fullName>
    </submittedName>
</protein>
<dbReference type="AlphaFoldDB" id="A0A1W1VCY7"/>
<keyword evidence="3" id="KW-1185">Reference proteome</keyword>
<evidence type="ECO:0000313" key="3">
    <source>
        <dbReference type="Proteomes" id="UP000192731"/>
    </source>
</evidence>
<dbReference type="STRING" id="656914.SAMN00017405_2274"/>
<keyword evidence="1" id="KW-0812">Transmembrane</keyword>
<dbReference type="EMBL" id="FWWT01000018">
    <property type="protein sequence ID" value="SMB91307.1"/>
    <property type="molecule type" value="Genomic_DNA"/>
</dbReference>
<evidence type="ECO:0000256" key="1">
    <source>
        <dbReference type="SAM" id="Phobius"/>
    </source>
</evidence>
<proteinExistence type="predicted"/>